<gene>
    <name evidence="2" type="ORF">BGZ70_006906</name>
</gene>
<feature type="compositionally biased region" description="Polar residues" evidence="1">
    <location>
        <begin position="227"/>
        <end position="257"/>
    </location>
</feature>
<sequence>MTRKRKQRQQEESDREGGYGKSMDYDYDSTMAPTSRGLNNASHGAGYYRNDDLPDFIPYIAPVPTTPTAPPADMGAAAYGFERLSNDGIQRRASERSDGSLGLAVAFAGNAAAASESGGAIPYPMPLSTSEALKQQFELLNRFSITSQDFKPEESTTIAAAASLGSGAAAAAAVSQQMSLKKQLEEEAVKGSGSTGDNESLYYLDTESPHQQRESARSRAATPCSPLMNSTYETAPSTSSAYGSADSPTLSAVSVSSPVGIHMPALPPSDWRLTGSGRPESSHIRDLIRNVLDDE</sequence>
<reference evidence="2" key="1">
    <citation type="journal article" date="2020" name="Fungal Divers.">
        <title>Resolving the Mortierellaceae phylogeny through synthesis of multi-gene phylogenetics and phylogenomics.</title>
        <authorList>
            <person name="Vandepol N."/>
            <person name="Liber J."/>
            <person name="Desiro A."/>
            <person name="Na H."/>
            <person name="Kennedy M."/>
            <person name="Barry K."/>
            <person name="Grigoriev I.V."/>
            <person name="Miller A.N."/>
            <person name="O'Donnell K."/>
            <person name="Stajich J.E."/>
            <person name="Bonito G."/>
        </authorList>
    </citation>
    <scope>NUCLEOTIDE SEQUENCE</scope>
    <source>
        <strain evidence="2">CK1249</strain>
    </source>
</reference>
<keyword evidence="3" id="KW-1185">Reference proteome</keyword>
<name>A0A9P6J9I1_MORAP</name>
<comment type="caution">
    <text evidence="2">The sequence shown here is derived from an EMBL/GenBank/DDBJ whole genome shotgun (WGS) entry which is preliminary data.</text>
</comment>
<feature type="compositionally biased region" description="Basic and acidic residues" evidence="1">
    <location>
        <begin position="8"/>
        <end position="18"/>
    </location>
</feature>
<feature type="compositionally biased region" description="Polar residues" evidence="1">
    <location>
        <begin position="31"/>
        <end position="42"/>
    </location>
</feature>
<accession>A0A9P6J9I1</accession>
<feature type="region of interest" description="Disordered" evidence="1">
    <location>
        <begin position="1"/>
        <end position="45"/>
    </location>
</feature>
<proteinExistence type="predicted"/>
<protein>
    <submittedName>
        <fullName evidence="2">Uncharacterized protein</fullName>
    </submittedName>
</protein>
<evidence type="ECO:0000313" key="2">
    <source>
        <dbReference type="EMBL" id="KAF9964139.1"/>
    </source>
</evidence>
<feature type="region of interest" description="Disordered" evidence="1">
    <location>
        <begin position="207"/>
        <end position="282"/>
    </location>
</feature>
<feature type="compositionally biased region" description="Basic and acidic residues" evidence="1">
    <location>
        <begin position="207"/>
        <end position="217"/>
    </location>
</feature>
<organism evidence="2 3">
    <name type="scientific">Mortierella alpina</name>
    <name type="common">Oleaginous fungus</name>
    <name type="synonym">Mortierella renispora</name>
    <dbReference type="NCBI Taxonomy" id="64518"/>
    <lineage>
        <taxon>Eukaryota</taxon>
        <taxon>Fungi</taxon>
        <taxon>Fungi incertae sedis</taxon>
        <taxon>Mucoromycota</taxon>
        <taxon>Mortierellomycotina</taxon>
        <taxon>Mortierellomycetes</taxon>
        <taxon>Mortierellales</taxon>
        <taxon>Mortierellaceae</taxon>
        <taxon>Mortierella</taxon>
    </lineage>
</organism>
<dbReference type="Proteomes" id="UP000738359">
    <property type="component" value="Unassembled WGS sequence"/>
</dbReference>
<dbReference type="EMBL" id="JAAAHY010000401">
    <property type="protein sequence ID" value="KAF9964139.1"/>
    <property type="molecule type" value="Genomic_DNA"/>
</dbReference>
<evidence type="ECO:0000256" key="1">
    <source>
        <dbReference type="SAM" id="MobiDB-lite"/>
    </source>
</evidence>
<evidence type="ECO:0000313" key="3">
    <source>
        <dbReference type="Proteomes" id="UP000738359"/>
    </source>
</evidence>
<dbReference type="OrthoDB" id="2448739at2759"/>
<dbReference type="AlphaFoldDB" id="A0A9P6J9I1"/>